<evidence type="ECO:0000313" key="17">
    <source>
        <dbReference type="EMBL" id="KAH8515562.1"/>
    </source>
</evidence>
<gene>
    <name evidence="17" type="ORF">H0E87_004141</name>
</gene>
<dbReference type="InterPro" id="IPR041736">
    <property type="entry name" value="4OHPhenylPyrv_dOase_N"/>
</dbReference>
<comment type="pathway">
    <text evidence="13">Cofactor biosynthesis; prenylquinone biosynthesis.</text>
</comment>
<evidence type="ECO:0000259" key="16">
    <source>
        <dbReference type="PROSITE" id="PS51819"/>
    </source>
</evidence>
<dbReference type="AlphaFoldDB" id="A0A8T2ZFG1"/>
<evidence type="ECO:0000256" key="15">
    <source>
        <dbReference type="PIRSR" id="PIRSR009283-1"/>
    </source>
</evidence>
<evidence type="ECO:0000256" key="4">
    <source>
        <dbReference type="ARBA" id="ARBA00018452"/>
    </source>
</evidence>
<sequence length="463" mass="51176">MGKENETSETPGGFKLAGFSSFVRSNPRSDRFKVNRFHHIEFWCTDATNTARRFSWGLGMPIVAKSDLSTGNATHASYLLRSGDLNFLFTAPYSPSIASMDNLSHTATASIPTFNHETSRGFSAKHGLAVRAIAIEVDDAELAFTTSVAHGAKPSASPVLLDNRAVVAEVHLYGDVVLRYVSYGNSESDDSDPGSWFLPKFEAVEAASSFPLDYGIRRLDHAVGNVPELAQAVNYVKEFTGFHEFAEFTAEDVGTSESGLNSVVLANNEETVLFPMNEPVFGTKRKSQIQTYLEHNEGAGLQHLALVSEDIFRTLREMRKRSAVGGFEFMPLPPPTYYKNLKSRAGDVLSDEQIKECEELGILVDRDDQGTLLQIFTKPVGDRYLQNFFDFIELYSLGLEFMPTMFIEIIQRVGCMLKDEKGKEYQKGGCGGFGKGNFSELFKSIEEYEKTLGAKIIAETASG</sequence>
<evidence type="ECO:0000256" key="7">
    <source>
        <dbReference type="ARBA" id="ARBA00022737"/>
    </source>
</evidence>
<reference evidence="17" key="1">
    <citation type="journal article" date="2021" name="J. Hered.">
        <title>Genome Assembly of Salicaceae Populus deltoides (Eastern Cottonwood) I-69 Based on Nanopore Sequencing and Hi-C Technologies.</title>
        <authorList>
            <person name="Bai S."/>
            <person name="Wu H."/>
            <person name="Zhang J."/>
            <person name="Pan Z."/>
            <person name="Zhao W."/>
            <person name="Li Z."/>
            <person name="Tong C."/>
        </authorList>
    </citation>
    <scope>NUCLEOTIDE SEQUENCE</scope>
    <source>
        <tissue evidence="17">Leaf</tissue>
    </source>
</reference>
<evidence type="ECO:0000256" key="3">
    <source>
        <dbReference type="ARBA" id="ARBA00005877"/>
    </source>
</evidence>
<dbReference type="PANTHER" id="PTHR11959:SF1">
    <property type="entry name" value="4-HYDROXYPHENYLPYRUVATE DIOXYGENASE"/>
    <property type="match status" value="1"/>
</dbReference>
<evidence type="ECO:0000256" key="12">
    <source>
        <dbReference type="ARBA" id="ARBA00023232"/>
    </source>
</evidence>
<keyword evidence="6 15" id="KW-0479">Metal-binding</keyword>
<dbReference type="InterPro" id="IPR041735">
    <property type="entry name" value="4OHPhenylPyrv_dOase_C"/>
</dbReference>
<evidence type="ECO:0000256" key="13">
    <source>
        <dbReference type="ARBA" id="ARBA00060694"/>
    </source>
</evidence>
<comment type="similarity">
    <text evidence="3 14">Belongs to the 4HPPD family.</text>
</comment>
<dbReference type="Pfam" id="PF00903">
    <property type="entry name" value="Glyoxalase"/>
    <property type="match status" value="1"/>
</dbReference>
<dbReference type="PANTHER" id="PTHR11959">
    <property type="entry name" value="4-HYDROXYPHENYLPYRUVATE DIOXYGENASE"/>
    <property type="match status" value="1"/>
</dbReference>
<dbReference type="GO" id="GO:0006559">
    <property type="term" value="P:L-phenylalanine catabolic process"/>
    <property type="evidence" value="ECO:0007669"/>
    <property type="project" value="UniProtKB-KW"/>
</dbReference>
<comment type="subcellular location">
    <subcellularLocation>
        <location evidence="1">Cytoplasm</location>
    </subcellularLocation>
</comment>
<evidence type="ECO:0000256" key="8">
    <source>
        <dbReference type="ARBA" id="ARBA00022878"/>
    </source>
</evidence>
<evidence type="ECO:0000256" key="14">
    <source>
        <dbReference type="PIRNR" id="PIRNR009283"/>
    </source>
</evidence>
<keyword evidence="8" id="KW-0828">Tyrosine catabolism</keyword>
<feature type="binding site" evidence="15">
    <location>
        <position position="221"/>
    </location>
    <ligand>
        <name>Fe cation</name>
        <dbReference type="ChEBI" id="CHEBI:24875"/>
    </ligand>
</feature>
<dbReference type="PIRSF" id="PIRSF009283">
    <property type="entry name" value="HPP_dOase"/>
    <property type="match status" value="1"/>
</dbReference>
<keyword evidence="11 15" id="KW-0408">Iron</keyword>
<evidence type="ECO:0000256" key="1">
    <source>
        <dbReference type="ARBA" id="ARBA00004496"/>
    </source>
</evidence>
<evidence type="ECO:0000256" key="5">
    <source>
        <dbReference type="ARBA" id="ARBA00022490"/>
    </source>
</evidence>
<evidence type="ECO:0000256" key="2">
    <source>
        <dbReference type="ARBA" id="ARBA00005162"/>
    </source>
</evidence>
<dbReference type="FunFam" id="3.10.180.10:FF:000025">
    <property type="entry name" value="4-hydroxyphenylpyruvate dioxygenase"/>
    <property type="match status" value="1"/>
</dbReference>
<keyword evidence="12" id="KW-0585">Phenylalanine catabolism</keyword>
<dbReference type="CDD" id="cd07250">
    <property type="entry name" value="HPPD_C_like"/>
    <property type="match status" value="1"/>
</dbReference>
<dbReference type="InterPro" id="IPR029068">
    <property type="entry name" value="Glyas_Bleomycin-R_OHBP_Dase"/>
</dbReference>
<dbReference type="Gene3D" id="3.10.180.10">
    <property type="entry name" value="2,3-Dihydroxybiphenyl 1,2-Dioxygenase, domain 1"/>
    <property type="match status" value="2"/>
</dbReference>
<evidence type="ECO:0000256" key="10">
    <source>
        <dbReference type="ARBA" id="ARBA00023002"/>
    </source>
</evidence>
<dbReference type="Proteomes" id="UP000807159">
    <property type="component" value="Chromosome 2"/>
</dbReference>
<organism evidence="17 18">
    <name type="scientific">Populus deltoides</name>
    <name type="common">Eastern poplar</name>
    <name type="synonym">Eastern cottonwood</name>
    <dbReference type="NCBI Taxonomy" id="3696"/>
    <lineage>
        <taxon>Eukaryota</taxon>
        <taxon>Viridiplantae</taxon>
        <taxon>Streptophyta</taxon>
        <taxon>Embryophyta</taxon>
        <taxon>Tracheophyta</taxon>
        <taxon>Spermatophyta</taxon>
        <taxon>Magnoliopsida</taxon>
        <taxon>eudicotyledons</taxon>
        <taxon>Gunneridae</taxon>
        <taxon>Pentapetalae</taxon>
        <taxon>rosids</taxon>
        <taxon>fabids</taxon>
        <taxon>Malpighiales</taxon>
        <taxon>Salicaceae</taxon>
        <taxon>Saliceae</taxon>
        <taxon>Populus</taxon>
    </lineage>
</organism>
<protein>
    <recommendedName>
        <fullName evidence="4 14">4-hydroxyphenylpyruvate dioxygenase</fullName>
    </recommendedName>
</protein>
<dbReference type="InterPro" id="IPR005956">
    <property type="entry name" value="4OHPhenylPyrv_dOase"/>
</dbReference>
<dbReference type="FunFam" id="3.10.180.10:FF:000013">
    <property type="entry name" value="4-hydroxyphenylpyruvate dioxygenase"/>
    <property type="match status" value="1"/>
</dbReference>
<name>A0A8T2ZFG1_POPDE</name>
<keyword evidence="10" id="KW-0560">Oxidoreductase</keyword>
<dbReference type="InterPro" id="IPR004360">
    <property type="entry name" value="Glyas_Fos-R_dOase_dom"/>
</dbReference>
<feature type="binding site" evidence="15">
    <location>
        <position position="408"/>
    </location>
    <ligand>
        <name>Fe cation</name>
        <dbReference type="ChEBI" id="CHEBI:24875"/>
    </ligand>
</feature>
<comment type="pathway">
    <text evidence="2">Amino-acid degradation; L-phenylalanine degradation; acetoacetate and fumarate from L-phenylalanine: step 3/6.</text>
</comment>
<comment type="cofactor">
    <cofactor evidence="15">
        <name>Fe cation</name>
        <dbReference type="ChEBI" id="CHEBI:24875"/>
    </cofactor>
    <text evidence="15">Binds 1 Fe cation per subunit.</text>
</comment>
<dbReference type="PROSITE" id="PS51819">
    <property type="entry name" value="VOC"/>
    <property type="match status" value="2"/>
</dbReference>
<evidence type="ECO:0000313" key="18">
    <source>
        <dbReference type="Proteomes" id="UP000807159"/>
    </source>
</evidence>
<dbReference type="GO" id="GO:0003868">
    <property type="term" value="F:4-hydroxyphenylpyruvate dioxygenase activity"/>
    <property type="evidence" value="ECO:0007669"/>
    <property type="project" value="InterPro"/>
</dbReference>
<dbReference type="GO" id="GO:0046872">
    <property type="term" value="F:metal ion binding"/>
    <property type="evidence" value="ECO:0007669"/>
    <property type="project" value="UniProtKB-KW"/>
</dbReference>
<keyword evidence="5" id="KW-0963">Cytoplasm</keyword>
<dbReference type="InterPro" id="IPR037523">
    <property type="entry name" value="VOC_core"/>
</dbReference>
<feature type="binding site" evidence="15">
    <location>
        <position position="303"/>
    </location>
    <ligand>
        <name>Fe cation</name>
        <dbReference type="ChEBI" id="CHEBI:24875"/>
    </ligand>
</feature>
<feature type="domain" description="VOC" evidence="16">
    <location>
        <begin position="218"/>
        <end position="378"/>
    </location>
</feature>
<dbReference type="SUPFAM" id="SSF54593">
    <property type="entry name" value="Glyoxalase/Bleomycin resistance protein/Dihydroxybiphenyl dioxygenase"/>
    <property type="match status" value="1"/>
</dbReference>
<keyword evidence="7" id="KW-0677">Repeat</keyword>
<feature type="domain" description="VOC" evidence="16">
    <location>
        <begin position="36"/>
        <end position="203"/>
    </location>
</feature>
<dbReference type="CDD" id="cd08342">
    <property type="entry name" value="HPPD_N_like"/>
    <property type="match status" value="1"/>
</dbReference>
<dbReference type="GO" id="GO:0005737">
    <property type="term" value="C:cytoplasm"/>
    <property type="evidence" value="ECO:0007669"/>
    <property type="project" value="UniProtKB-SubCell"/>
</dbReference>
<comment type="caution">
    <text evidence="17">The sequence shown here is derived from an EMBL/GenBank/DDBJ whole genome shotgun (WGS) entry which is preliminary data.</text>
</comment>
<dbReference type="NCBIfam" id="TIGR01263">
    <property type="entry name" value="4HPPD"/>
    <property type="match status" value="1"/>
</dbReference>
<keyword evidence="18" id="KW-1185">Reference proteome</keyword>
<evidence type="ECO:0000256" key="11">
    <source>
        <dbReference type="ARBA" id="ARBA00023004"/>
    </source>
</evidence>
<dbReference type="GO" id="GO:0006572">
    <property type="term" value="P:L-tyrosine catabolic process"/>
    <property type="evidence" value="ECO:0007669"/>
    <property type="project" value="UniProtKB-KW"/>
</dbReference>
<proteinExistence type="inferred from homology"/>
<keyword evidence="9" id="KW-0223">Dioxygenase</keyword>
<evidence type="ECO:0000256" key="6">
    <source>
        <dbReference type="ARBA" id="ARBA00022723"/>
    </source>
</evidence>
<accession>A0A8T2ZFG1</accession>
<dbReference type="EMBL" id="JACEGQ020000002">
    <property type="protein sequence ID" value="KAH8515562.1"/>
    <property type="molecule type" value="Genomic_DNA"/>
</dbReference>
<evidence type="ECO:0000256" key="9">
    <source>
        <dbReference type="ARBA" id="ARBA00022964"/>
    </source>
</evidence>